<evidence type="ECO:0000256" key="2">
    <source>
        <dbReference type="SAM" id="MobiDB-lite"/>
    </source>
</evidence>
<dbReference type="PANTHER" id="PTHR23088:SF50">
    <property type="entry name" value="HYDROLASE YHCX"/>
    <property type="match status" value="1"/>
</dbReference>
<evidence type="ECO:0000256" key="1">
    <source>
        <dbReference type="ARBA" id="ARBA00010613"/>
    </source>
</evidence>
<gene>
    <name evidence="5" type="ORF">BSZ37_04100</name>
</gene>
<dbReference type="InterPro" id="IPR003010">
    <property type="entry name" value="C-N_Hydrolase"/>
</dbReference>
<name>A0A271IY05_9BACT</name>
<dbReference type="Proteomes" id="UP000216339">
    <property type="component" value="Unassembled WGS sequence"/>
</dbReference>
<dbReference type="PANTHER" id="PTHR23088">
    <property type="entry name" value="NITRILASE-RELATED"/>
    <property type="match status" value="1"/>
</dbReference>
<organism evidence="5 6">
    <name type="scientific">Rubrivirga marina</name>
    <dbReference type="NCBI Taxonomy" id="1196024"/>
    <lineage>
        <taxon>Bacteria</taxon>
        <taxon>Pseudomonadati</taxon>
        <taxon>Rhodothermota</taxon>
        <taxon>Rhodothermia</taxon>
        <taxon>Rhodothermales</taxon>
        <taxon>Rubricoccaceae</taxon>
        <taxon>Rubrivirga</taxon>
    </lineage>
</organism>
<dbReference type="InterPro" id="IPR000182">
    <property type="entry name" value="GNAT_dom"/>
</dbReference>
<keyword evidence="5" id="KW-0378">Hydrolase</keyword>
<dbReference type="Gene3D" id="3.40.630.30">
    <property type="match status" value="1"/>
</dbReference>
<dbReference type="PROSITE" id="PS51186">
    <property type="entry name" value="GNAT"/>
    <property type="match status" value="1"/>
</dbReference>
<dbReference type="PROSITE" id="PS01227">
    <property type="entry name" value="UPF0012"/>
    <property type="match status" value="1"/>
</dbReference>
<dbReference type="GO" id="GO:0016787">
    <property type="term" value="F:hydrolase activity"/>
    <property type="evidence" value="ECO:0007669"/>
    <property type="project" value="UniProtKB-KW"/>
</dbReference>
<dbReference type="AlphaFoldDB" id="A0A271IY05"/>
<dbReference type="RefSeq" id="WP_095509317.1">
    <property type="nucleotide sequence ID" value="NZ_MQWD01000001.1"/>
</dbReference>
<dbReference type="GO" id="GO:0016747">
    <property type="term" value="F:acyltransferase activity, transferring groups other than amino-acyl groups"/>
    <property type="evidence" value="ECO:0007669"/>
    <property type="project" value="InterPro"/>
</dbReference>
<evidence type="ECO:0000259" key="4">
    <source>
        <dbReference type="PROSITE" id="PS51186"/>
    </source>
</evidence>
<evidence type="ECO:0000259" key="3">
    <source>
        <dbReference type="PROSITE" id="PS50263"/>
    </source>
</evidence>
<evidence type="ECO:0000313" key="5">
    <source>
        <dbReference type="EMBL" id="PAP75674.1"/>
    </source>
</evidence>
<comment type="caution">
    <text evidence="5">The sequence shown here is derived from an EMBL/GenBank/DDBJ whole genome shotgun (WGS) entry which is preliminary data.</text>
</comment>
<sequence>MPEIDLDDFQTQLRVRPLTPADHDAIVRLHGLCFPGMETWSERELDALTERFPEGQIGVEIDGRLVATALSLQVDVDEYGPSHVYDDVVHDDLAGSHDPDGDSLYGIEVAVDPAFQGMRIGRRLYEERKVLCRRLNLKRIVIGGRLPGYYKVADEMTAQEYVEAVVARELVEPVLSFQLANGFAIKRVVKGYLPDDEESLGHGVIMEWVNLHYQPDSAERTRSTFPVRVCAVQYPVRPVASFDEFAKQVTFFVDAAGGYRADFVLFPEIFTLQLLSFLPTARRGKAVRQLAALAPDYLDLFHDLAVRYNTNIVGGSTYVEEDDGIYNVAYLFRRDGTIEAQKKLHITPSEARWWGVRPGAGVRVFDTDRGRVAISICYDVEFPEVARIAAQKGAQILFVPFCTDNRQGYLRVRLCAQARAIENQMYVVTAGVTGLIPDVDNMNVNYAQSGVFTPSDFPFARDGVAAECEPNIEAIVVADLDLELTRRNRIAGTVRPWTDRRLDLYEVVEKEPSPPQPTLPIEGVPVTGSVETG</sequence>
<accession>A0A271IY05</accession>
<evidence type="ECO:0000313" key="6">
    <source>
        <dbReference type="Proteomes" id="UP000216339"/>
    </source>
</evidence>
<keyword evidence="6" id="KW-1185">Reference proteome</keyword>
<dbReference type="SUPFAM" id="SSF55729">
    <property type="entry name" value="Acyl-CoA N-acyltransferases (Nat)"/>
    <property type="match status" value="1"/>
</dbReference>
<dbReference type="PROSITE" id="PS50263">
    <property type="entry name" value="CN_HYDROLASE"/>
    <property type="match status" value="1"/>
</dbReference>
<dbReference type="Pfam" id="PF00583">
    <property type="entry name" value="Acetyltransf_1"/>
    <property type="match status" value="1"/>
</dbReference>
<dbReference type="Pfam" id="PF00795">
    <property type="entry name" value="CN_hydrolase"/>
    <property type="match status" value="1"/>
</dbReference>
<dbReference type="CDD" id="cd04301">
    <property type="entry name" value="NAT_SF"/>
    <property type="match status" value="1"/>
</dbReference>
<feature type="domain" description="N-acetyltransferase" evidence="4">
    <location>
        <begin position="13"/>
        <end position="211"/>
    </location>
</feature>
<dbReference type="SUPFAM" id="SSF56317">
    <property type="entry name" value="Carbon-nitrogen hydrolase"/>
    <property type="match status" value="1"/>
</dbReference>
<dbReference type="InterPro" id="IPR001110">
    <property type="entry name" value="UPF0012_CS"/>
</dbReference>
<reference evidence="5 6" key="1">
    <citation type="submission" date="2016-11" db="EMBL/GenBank/DDBJ databases">
        <title>Study of marine rhodopsin-containing bacteria.</title>
        <authorList>
            <person name="Yoshizawa S."/>
            <person name="Kumagai Y."/>
            <person name="Kogure K."/>
        </authorList>
    </citation>
    <scope>NUCLEOTIDE SEQUENCE [LARGE SCALE GENOMIC DNA]</scope>
    <source>
        <strain evidence="5 6">SAORIC-28</strain>
    </source>
</reference>
<dbReference type="CDD" id="cd07574">
    <property type="entry name" value="nitrilase_Rim1_like"/>
    <property type="match status" value="1"/>
</dbReference>
<dbReference type="InterPro" id="IPR016181">
    <property type="entry name" value="Acyl_CoA_acyltransferase"/>
</dbReference>
<protein>
    <submittedName>
        <fullName evidence="5">Carbon-nitrogen hydrolase</fullName>
    </submittedName>
</protein>
<feature type="domain" description="CN hydrolase" evidence="3">
    <location>
        <begin position="227"/>
        <end position="482"/>
    </location>
</feature>
<dbReference type="OrthoDB" id="9811121at2"/>
<proteinExistence type="inferred from homology"/>
<dbReference type="InterPro" id="IPR036526">
    <property type="entry name" value="C-N_Hydrolase_sf"/>
</dbReference>
<feature type="region of interest" description="Disordered" evidence="2">
    <location>
        <begin position="510"/>
        <end position="533"/>
    </location>
</feature>
<dbReference type="EMBL" id="MQWD01000001">
    <property type="protein sequence ID" value="PAP75674.1"/>
    <property type="molecule type" value="Genomic_DNA"/>
</dbReference>
<comment type="similarity">
    <text evidence="1">Belongs to the carbon-nitrogen hydrolase superfamily. NIT1/NIT2 family.</text>
</comment>
<dbReference type="Gene3D" id="3.60.110.10">
    <property type="entry name" value="Carbon-nitrogen hydrolase"/>
    <property type="match status" value="1"/>
</dbReference>